<keyword evidence="2" id="KW-0863">Zinc-finger</keyword>
<feature type="compositionally biased region" description="Basic and acidic residues" evidence="9">
    <location>
        <begin position="552"/>
        <end position="569"/>
    </location>
</feature>
<dbReference type="SMART" id="SM00389">
    <property type="entry name" value="HOX"/>
    <property type="match status" value="1"/>
</dbReference>
<feature type="compositionally biased region" description="Basic and acidic residues" evidence="9">
    <location>
        <begin position="416"/>
        <end position="426"/>
    </location>
</feature>
<dbReference type="GO" id="GO:0045814">
    <property type="term" value="P:negative regulation of gene expression, epigenetic"/>
    <property type="evidence" value="ECO:0007669"/>
    <property type="project" value="TreeGrafter"/>
</dbReference>
<dbReference type="GO" id="GO:0000981">
    <property type="term" value="F:DNA-binding transcription factor activity, RNA polymerase II-specific"/>
    <property type="evidence" value="ECO:0007669"/>
    <property type="project" value="InterPro"/>
</dbReference>
<feature type="compositionally biased region" description="Acidic residues" evidence="9">
    <location>
        <begin position="427"/>
        <end position="441"/>
    </location>
</feature>
<feature type="region of interest" description="Disordered" evidence="9">
    <location>
        <begin position="137"/>
        <end position="169"/>
    </location>
</feature>
<evidence type="ECO:0000313" key="11">
    <source>
        <dbReference type="EMBL" id="OAY79565.1"/>
    </source>
</evidence>
<feature type="compositionally biased region" description="Acidic residues" evidence="9">
    <location>
        <begin position="403"/>
        <end position="415"/>
    </location>
</feature>
<keyword evidence="5 7" id="KW-0371">Homeobox</keyword>
<dbReference type="Pfam" id="PF00046">
    <property type="entry name" value="Homeodomain"/>
    <property type="match status" value="1"/>
</dbReference>
<feature type="compositionally biased region" description="Basic residues" evidence="9">
    <location>
        <begin position="97"/>
        <end position="115"/>
    </location>
</feature>
<feature type="region of interest" description="Disordered" evidence="9">
    <location>
        <begin position="66"/>
        <end position="115"/>
    </location>
</feature>
<evidence type="ECO:0000256" key="2">
    <source>
        <dbReference type="ARBA" id="ARBA00022771"/>
    </source>
</evidence>
<reference evidence="11 12" key="1">
    <citation type="journal article" date="2016" name="DNA Res.">
        <title>The draft genome of MD-2 pineapple using hybrid error correction of long reads.</title>
        <authorList>
            <person name="Redwan R.M."/>
            <person name="Saidin A."/>
            <person name="Kumar S.V."/>
        </authorList>
    </citation>
    <scope>NUCLEOTIDE SEQUENCE [LARGE SCALE GENOMIC DNA]</scope>
    <source>
        <strain evidence="12">cv. MD2</strain>
        <tissue evidence="11">Leaf</tissue>
    </source>
</reference>
<dbReference type="SUPFAM" id="SSF57903">
    <property type="entry name" value="FYVE/PHD zinc finger"/>
    <property type="match status" value="1"/>
</dbReference>
<evidence type="ECO:0000256" key="8">
    <source>
        <dbReference type="RuleBase" id="RU000682"/>
    </source>
</evidence>
<feature type="compositionally biased region" description="Basic and acidic residues" evidence="9">
    <location>
        <begin position="66"/>
        <end position="82"/>
    </location>
</feature>
<keyword evidence="6 7" id="KW-0539">Nucleus</keyword>
<dbReference type="PANTHER" id="PTHR12628">
    <property type="entry name" value="POLYCOMB-LIKE TRANSCRIPTION FACTOR"/>
    <property type="match status" value="1"/>
</dbReference>
<name>A0A199VS95_ANACO</name>
<proteinExistence type="predicted"/>
<feature type="compositionally biased region" description="Basic residues" evidence="9">
    <location>
        <begin position="153"/>
        <end position="164"/>
    </location>
</feature>
<dbReference type="InterPro" id="IPR001356">
    <property type="entry name" value="HD"/>
</dbReference>
<keyword evidence="2" id="KW-0479">Metal-binding</keyword>
<dbReference type="InterPro" id="IPR009057">
    <property type="entry name" value="Homeodomain-like_sf"/>
</dbReference>
<dbReference type="PANTHER" id="PTHR12628:SF13">
    <property type="entry name" value="HOMEOBOX PROTEIN HAT3.1"/>
    <property type="match status" value="1"/>
</dbReference>
<keyword evidence="4 7" id="KW-0238">DNA-binding</keyword>
<dbReference type="GO" id="GO:0008270">
    <property type="term" value="F:zinc ion binding"/>
    <property type="evidence" value="ECO:0007669"/>
    <property type="project" value="UniProtKB-KW"/>
</dbReference>
<dbReference type="SUPFAM" id="SSF46689">
    <property type="entry name" value="Homeodomain-like"/>
    <property type="match status" value="1"/>
</dbReference>
<gene>
    <name evidence="11" type="ORF">ACMD2_06793</name>
</gene>
<feature type="region of interest" description="Disordered" evidence="9">
    <location>
        <begin position="646"/>
        <end position="702"/>
    </location>
</feature>
<comment type="subcellular location">
    <subcellularLocation>
        <location evidence="1 7 8">Nucleus</location>
    </subcellularLocation>
</comment>
<dbReference type="PROSITE" id="PS00027">
    <property type="entry name" value="HOMEOBOX_1"/>
    <property type="match status" value="1"/>
</dbReference>
<keyword evidence="3" id="KW-0862">Zinc</keyword>
<dbReference type="Proteomes" id="UP000092600">
    <property type="component" value="Unassembled WGS sequence"/>
</dbReference>
<feature type="compositionally biased region" description="Basic and acidic residues" evidence="9">
    <location>
        <begin position="491"/>
        <end position="500"/>
    </location>
</feature>
<dbReference type="GO" id="GO:0003682">
    <property type="term" value="F:chromatin binding"/>
    <property type="evidence" value="ECO:0007669"/>
    <property type="project" value="TreeGrafter"/>
</dbReference>
<accession>A0A199VS95</accession>
<evidence type="ECO:0000313" key="12">
    <source>
        <dbReference type="Proteomes" id="UP000092600"/>
    </source>
</evidence>
<feature type="domain" description="Homeobox" evidence="10">
    <location>
        <begin position="577"/>
        <end position="620"/>
    </location>
</feature>
<dbReference type="GO" id="GO:0003677">
    <property type="term" value="F:DNA binding"/>
    <property type="evidence" value="ECO:0007669"/>
    <property type="project" value="UniProtKB-UniRule"/>
</dbReference>
<dbReference type="EMBL" id="LSRQ01001065">
    <property type="protein sequence ID" value="OAY79565.1"/>
    <property type="molecule type" value="Genomic_DNA"/>
</dbReference>
<evidence type="ECO:0000256" key="3">
    <source>
        <dbReference type="ARBA" id="ARBA00022833"/>
    </source>
</evidence>
<evidence type="ECO:0000256" key="4">
    <source>
        <dbReference type="ARBA" id="ARBA00023125"/>
    </source>
</evidence>
<dbReference type="Gene3D" id="1.10.10.60">
    <property type="entry name" value="Homeodomain-like"/>
    <property type="match status" value="1"/>
</dbReference>
<feature type="compositionally biased region" description="Basic and acidic residues" evidence="9">
    <location>
        <begin position="460"/>
        <end position="472"/>
    </location>
</feature>
<comment type="caution">
    <text evidence="11">The sequence shown here is derived from an EMBL/GenBank/DDBJ whole genome shotgun (WGS) entry which is preliminary data.</text>
</comment>
<feature type="region of interest" description="Disordered" evidence="9">
    <location>
        <begin position="333"/>
        <end position="573"/>
    </location>
</feature>
<protein>
    <submittedName>
        <fullName evidence="11">Homeobox protein HOX1A</fullName>
    </submittedName>
</protein>
<evidence type="ECO:0000256" key="7">
    <source>
        <dbReference type="PROSITE-ProRule" id="PRU00108"/>
    </source>
</evidence>
<feature type="compositionally biased region" description="Basic and acidic residues" evidence="9">
    <location>
        <begin position="517"/>
        <end position="529"/>
    </location>
</feature>
<evidence type="ECO:0000256" key="1">
    <source>
        <dbReference type="ARBA" id="ARBA00004123"/>
    </source>
</evidence>
<evidence type="ECO:0000256" key="6">
    <source>
        <dbReference type="ARBA" id="ARBA00023242"/>
    </source>
</evidence>
<dbReference type="InterPro" id="IPR011011">
    <property type="entry name" value="Znf_FYVE_PHD"/>
</dbReference>
<evidence type="ECO:0000259" key="10">
    <source>
        <dbReference type="PROSITE" id="PS50071"/>
    </source>
</evidence>
<feature type="compositionally biased region" description="Low complexity" evidence="9">
    <location>
        <begin position="377"/>
        <end position="392"/>
    </location>
</feature>
<evidence type="ECO:0000256" key="5">
    <source>
        <dbReference type="ARBA" id="ARBA00023155"/>
    </source>
</evidence>
<dbReference type="STRING" id="4615.A0A199VS95"/>
<dbReference type="GO" id="GO:0005634">
    <property type="term" value="C:nucleus"/>
    <property type="evidence" value="ECO:0007669"/>
    <property type="project" value="UniProtKB-SubCell"/>
</dbReference>
<feature type="compositionally biased region" description="Acidic residues" evidence="9">
    <location>
        <begin position="362"/>
        <end position="376"/>
    </location>
</feature>
<dbReference type="InterPro" id="IPR017970">
    <property type="entry name" value="Homeobox_CS"/>
</dbReference>
<feature type="compositionally biased region" description="Polar residues" evidence="9">
    <location>
        <begin position="659"/>
        <end position="670"/>
    </location>
</feature>
<sequence>LVSFLFPLFSSQPLLYTSLSGCRIGQMDNAAVPLVNSCSDKSSKHPEQDCKLECAIQESAELGRVNEGKHAKEAEKEAELGKKVASGSEKADMSARKNSKKAVRKRKKLSQKIQGRRYPLRSSMDGVRVLRSMLNGKSETHVETPSSSVNPVVKRRAKRGRAKRASNDELSRTRKRIRYLLTRMNYEQNLIDAYSGEGWKGQSLEKIRPEKELERAKSEILRCKLRLRDTFKHLDTLISEGKFDESLFDSEGEISSEDIFCAKCGSKDVSVNNDIILCDGALPPGDEGWLCPACDCKVDCIDLLNESQGSDLTIEDSWEKVFPEAAAIANGTANYDMSNLPSDDSEDSDYDPSNPKTHSDDDKEEEEESSSADESDFTASSEGSGPSNPNPNKQYDYTGLPSDDSEDDDYDPDCPDPDKDSQKEESNSDESDFTSDSDEFCSEIVKASVGDEVSALPNDKPFDHHGEQRSIMEPELGQGSPLPNPGKRQREHLDYKKLYDEAYGEASSDSSEDEDWSEKSILKKGRKDDGEDSVESPQSTENQKRSRRVKGKQKEDRSDLSAPSRERQYGRVFSQKLVESFEANQYPTREEKESLAQELGLTFRQVSKWFENARHSFKVSGKEPSFTDPANSGAFIIPNQKITSGRGRKVFESNEEIPENSTSYPDTPISSDRGATCETGSNNGIKNDCRSSREFANSSRQKAIARELRKLKSGR</sequence>
<feature type="DNA-binding region" description="Homeobox" evidence="7">
    <location>
        <begin position="579"/>
        <end position="621"/>
    </location>
</feature>
<organism evidence="11 12">
    <name type="scientific">Ananas comosus</name>
    <name type="common">Pineapple</name>
    <name type="synonym">Ananas ananas</name>
    <dbReference type="NCBI Taxonomy" id="4615"/>
    <lineage>
        <taxon>Eukaryota</taxon>
        <taxon>Viridiplantae</taxon>
        <taxon>Streptophyta</taxon>
        <taxon>Embryophyta</taxon>
        <taxon>Tracheophyta</taxon>
        <taxon>Spermatophyta</taxon>
        <taxon>Magnoliopsida</taxon>
        <taxon>Liliopsida</taxon>
        <taxon>Poales</taxon>
        <taxon>Bromeliaceae</taxon>
        <taxon>Bromelioideae</taxon>
        <taxon>Ananas</taxon>
    </lineage>
</organism>
<dbReference type="PROSITE" id="PS50071">
    <property type="entry name" value="HOMEOBOX_2"/>
    <property type="match status" value="1"/>
</dbReference>
<feature type="non-terminal residue" evidence="11">
    <location>
        <position position="1"/>
    </location>
</feature>
<dbReference type="CDD" id="cd00086">
    <property type="entry name" value="homeodomain"/>
    <property type="match status" value="1"/>
</dbReference>
<evidence type="ECO:0000256" key="9">
    <source>
        <dbReference type="SAM" id="MobiDB-lite"/>
    </source>
</evidence>
<dbReference type="AlphaFoldDB" id="A0A199VS95"/>